<name>A0AAE0ZZC1_9GAST</name>
<organism evidence="2 3">
    <name type="scientific">Elysia crispata</name>
    <name type="common">lettuce slug</name>
    <dbReference type="NCBI Taxonomy" id="231223"/>
    <lineage>
        <taxon>Eukaryota</taxon>
        <taxon>Metazoa</taxon>
        <taxon>Spiralia</taxon>
        <taxon>Lophotrochozoa</taxon>
        <taxon>Mollusca</taxon>
        <taxon>Gastropoda</taxon>
        <taxon>Heterobranchia</taxon>
        <taxon>Euthyneura</taxon>
        <taxon>Panpulmonata</taxon>
        <taxon>Sacoglossa</taxon>
        <taxon>Placobranchoidea</taxon>
        <taxon>Plakobranchidae</taxon>
        <taxon>Elysia</taxon>
    </lineage>
</organism>
<accession>A0AAE0ZZC1</accession>
<evidence type="ECO:0000256" key="1">
    <source>
        <dbReference type="SAM" id="MobiDB-lite"/>
    </source>
</evidence>
<evidence type="ECO:0000313" key="2">
    <source>
        <dbReference type="EMBL" id="KAK3778464.1"/>
    </source>
</evidence>
<protein>
    <submittedName>
        <fullName evidence="2">Uncharacterized protein</fullName>
    </submittedName>
</protein>
<dbReference type="EMBL" id="JAWDGP010002946">
    <property type="protein sequence ID" value="KAK3778464.1"/>
    <property type="molecule type" value="Genomic_DNA"/>
</dbReference>
<gene>
    <name evidence="2" type="ORF">RRG08_066853</name>
</gene>
<feature type="compositionally biased region" description="Low complexity" evidence="1">
    <location>
        <begin position="37"/>
        <end position="53"/>
    </location>
</feature>
<keyword evidence="3" id="KW-1185">Reference proteome</keyword>
<proteinExistence type="predicted"/>
<feature type="region of interest" description="Disordered" evidence="1">
    <location>
        <begin position="85"/>
        <end position="119"/>
    </location>
</feature>
<comment type="caution">
    <text evidence="2">The sequence shown here is derived from an EMBL/GenBank/DDBJ whole genome shotgun (WGS) entry which is preliminary data.</text>
</comment>
<evidence type="ECO:0000313" key="3">
    <source>
        <dbReference type="Proteomes" id="UP001283361"/>
    </source>
</evidence>
<feature type="region of interest" description="Disordered" evidence="1">
    <location>
        <begin position="1"/>
        <end position="70"/>
    </location>
</feature>
<sequence>MMVLTAMNQMVKRTGPNGRQQQQQHQQQQPRKRRYHQWNQQRQPQQPRPWSQEPRQDLGQLPLSPQSSVRTAARLYPASAVLPSATVNREKGRDSAAVNRKTGRDQQVTTVQEAGSQVSRLPDGKTIVVIPQPAPLNS</sequence>
<feature type="compositionally biased region" description="Low complexity" evidence="1">
    <location>
        <begin position="20"/>
        <end position="29"/>
    </location>
</feature>
<dbReference type="Proteomes" id="UP001283361">
    <property type="component" value="Unassembled WGS sequence"/>
</dbReference>
<dbReference type="AlphaFoldDB" id="A0AAE0ZZC1"/>
<reference evidence="2" key="1">
    <citation type="journal article" date="2023" name="G3 (Bethesda)">
        <title>A reference genome for the long-term kleptoplast-retaining sea slug Elysia crispata morphotype clarki.</title>
        <authorList>
            <person name="Eastman K.E."/>
            <person name="Pendleton A.L."/>
            <person name="Shaikh M.A."/>
            <person name="Suttiyut T."/>
            <person name="Ogas R."/>
            <person name="Tomko P."/>
            <person name="Gavelis G."/>
            <person name="Widhalm J.R."/>
            <person name="Wisecaver J.H."/>
        </authorList>
    </citation>
    <scope>NUCLEOTIDE SEQUENCE</scope>
    <source>
        <strain evidence="2">ECLA1</strain>
    </source>
</reference>
<feature type="compositionally biased region" description="Polar residues" evidence="1">
    <location>
        <begin position="105"/>
        <end position="119"/>
    </location>
</feature>